<sequence length="109" mass="11487">MAEAAKEAATTGKAGAAPAAVGLRQIAAELAEEHEMPRRQVEAILNDFVAAVTNHLKAGAKVRLGGIGIFQVRERPARIGRNPATGAQIQIPASRKIAFRPAKELKEAV</sequence>
<dbReference type="Proteomes" id="UP001519924">
    <property type="component" value="Unassembled WGS sequence"/>
</dbReference>
<comment type="caution">
    <text evidence="5">The sequence shown here is derived from an EMBL/GenBank/DDBJ whole genome shotgun (WGS) entry which is preliminary data.</text>
</comment>
<dbReference type="PRINTS" id="PR01727">
    <property type="entry name" value="DNABINDINGHU"/>
</dbReference>
<dbReference type="SUPFAM" id="SSF47729">
    <property type="entry name" value="IHF-like DNA-binding proteins"/>
    <property type="match status" value="1"/>
</dbReference>
<keyword evidence="3 5" id="KW-0238">DNA-binding</keyword>
<evidence type="ECO:0000256" key="4">
    <source>
        <dbReference type="RuleBase" id="RU003939"/>
    </source>
</evidence>
<evidence type="ECO:0000256" key="3">
    <source>
        <dbReference type="ARBA" id="ARBA00023125"/>
    </source>
</evidence>
<organism evidence="5 6">
    <name type="scientific">Caldovatus aquaticus</name>
    <dbReference type="NCBI Taxonomy" id="2865671"/>
    <lineage>
        <taxon>Bacteria</taxon>
        <taxon>Pseudomonadati</taxon>
        <taxon>Pseudomonadota</taxon>
        <taxon>Alphaproteobacteria</taxon>
        <taxon>Acetobacterales</taxon>
        <taxon>Roseomonadaceae</taxon>
        <taxon>Caldovatus</taxon>
    </lineage>
</organism>
<evidence type="ECO:0000256" key="1">
    <source>
        <dbReference type="ARBA" id="ARBA00010529"/>
    </source>
</evidence>
<dbReference type="InterPro" id="IPR010992">
    <property type="entry name" value="IHF-like_DNA-bd_dom_sf"/>
</dbReference>
<dbReference type="Pfam" id="PF00216">
    <property type="entry name" value="Bac_DNA_binding"/>
    <property type="match status" value="1"/>
</dbReference>
<dbReference type="SMART" id="SM00411">
    <property type="entry name" value="BHL"/>
    <property type="match status" value="1"/>
</dbReference>
<keyword evidence="2" id="KW-0226">DNA condensation</keyword>
<keyword evidence="6" id="KW-1185">Reference proteome</keyword>
<evidence type="ECO:0000313" key="5">
    <source>
        <dbReference type="EMBL" id="MBW8269499.1"/>
    </source>
</evidence>
<accession>A0ABS7F1M2</accession>
<gene>
    <name evidence="5" type="ORF">K1J50_08370</name>
</gene>
<dbReference type="PANTHER" id="PTHR33175:SF3">
    <property type="entry name" value="DNA-BINDING PROTEIN HU-BETA"/>
    <property type="match status" value="1"/>
</dbReference>
<dbReference type="CDD" id="cd00591">
    <property type="entry name" value="HU_IHF"/>
    <property type="match status" value="1"/>
</dbReference>
<name>A0ABS7F1M2_9PROT</name>
<dbReference type="InterPro" id="IPR000119">
    <property type="entry name" value="Hist_DNA-bd"/>
</dbReference>
<reference evidence="5 6" key="1">
    <citation type="submission" date="2021-08" db="EMBL/GenBank/DDBJ databases">
        <title>Caldovatus sediminis gen. nov., sp. nov., a moderately thermophilic bacterium isolated from a hot spring.</title>
        <authorList>
            <person name="Hu C.-J."/>
            <person name="Li W.-J."/>
            <person name="Xian W.-D."/>
        </authorList>
    </citation>
    <scope>NUCLEOTIDE SEQUENCE [LARGE SCALE GENOMIC DNA]</scope>
    <source>
        <strain evidence="5 6">SYSU G05006</strain>
    </source>
</reference>
<evidence type="ECO:0000256" key="2">
    <source>
        <dbReference type="ARBA" id="ARBA00023067"/>
    </source>
</evidence>
<protein>
    <submittedName>
        <fullName evidence="5">HU family DNA-binding protein</fullName>
    </submittedName>
</protein>
<evidence type="ECO:0000313" key="6">
    <source>
        <dbReference type="Proteomes" id="UP001519924"/>
    </source>
</evidence>
<dbReference type="Gene3D" id="4.10.520.10">
    <property type="entry name" value="IHF-like DNA-binding proteins"/>
    <property type="match status" value="1"/>
</dbReference>
<dbReference type="PANTHER" id="PTHR33175">
    <property type="entry name" value="DNA-BINDING PROTEIN HU"/>
    <property type="match status" value="1"/>
</dbReference>
<dbReference type="EMBL" id="JAHZUY010000016">
    <property type="protein sequence ID" value="MBW8269499.1"/>
    <property type="molecule type" value="Genomic_DNA"/>
</dbReference>
<proteinExistence type="inferred from homology"/>
<dbReference type="GO" id="GO:0003677">
    <property type="term" value="F:DNA binding"/>
    <property type="evidence" value="ECO:0007669"/>
    <property type="project" value="UniProtKB-KW"/>
</dbReference>
<comment type="similarity">
    <text evidence="1 4">Belongs to the bacterial histone-like protein family.</text>
</comment>
<dbReference type="RefSeq" id="WP_220117255.1">
    <property type="nucleotide sequence ID" value="NZ_JAHZUY010000016.1"/>
</dbReference>